<keyword evidence="2" id="KW-1133">Transmembrane helix</keyword>
<keyword evidence="2" id="KW-0812">Transmembrane</keyword>
<protein>
    <submittedName>
        <fullName evidence="3">Uncharacterized protein</fullName>
    </submittedName>
</protein>
<keyword evidence="1" id="KW-0175">Coiled coil</keyword>
<feature type="transmembrane region" description="Helical" evidence="2">
    <location>
        <begin position="101"/>
        <end position="122"/>
    </location>
</feature>
<evidence type="ECO:0000313" key="3">
    <source>
        <dbReference type="EMBL" id="MDF2954135.1"/>
    </source>
</evidence>
<dbReference type="AlphaFoldDB" id="A0AAE3P5E5"/>
<organism evidence="3 4">
    <name type="scientific">Candidatus Thermodesulfobacterium syntrophicum</name>
    <dbReference type="NCBI Taxonomy" id="3060442"/>
    <lineage>
        <taxon>Bacteria</taxon>
        <taxon>Pseudomonadati</taxon>
        <taxon>Thermodesulfobacteriota</taxon>
        <taxon>Thermodesulfobacteria</taxon>
        <taxon>Thermodesulfobacteriales</taxon>
        <taxon>Thermodesulfobacteriaceae</taxon>
        <taxon>Thermodesulfobacterium</taxon>
    </lineage>
</organism>
<proteinExistence type="predicted"/>
<evidence type="ECO:0000256" key="2">
    <source>
        <dbReference type="SAM" id="Phobius"/>
    </source>
</evidence>
<accession>A0AAE3P5E5</accession>
<dbReference type="EMBL" id="JAPHEG010000006">
    <property type="protein sequence ID" value="MDF2954135.1"/>
    <property type="molecule type" value="Genomic_DNA"/>
</dbReference>
<dbReference type="Proteomes" id="UP001144110">
    <property type="component" value="Unassembled WGS sequence"/>
</dbReference>
<sequence>MFSKGSKNKIEELKSLLPLYLNKSLENSKKEDIERAIKENMEIQKEIAEWEKIKEAYELIAAEIPKPSERVYSQIVRNIKNNKEKTGIFLHLLQLLRTPGFSFAIIVFQFFVILFLLFHIWLSKEEYHTLSTPLFINKNNIVKVKVIFKEEAKEKEIRNLLLSTDAKIIYGPSPSGLYVISINKNKVSKTLKIFKNSHIVDFVEKAY</sequence>
<reference evidence="3" key="1">
    <citation type="submission" date="2022-11" db="EMBL/GenBank/DDBJ databases">
        <title>Candidatus Alkanophaga archaea from heated hydrothermal vent sediment oxidize petroleum alkanes.</title>
        <authorList>
            <person name="Zehnle H."/>
            <person name="Laso-Perez R."/>
            <person name="Lipp J."/>
            <person name="Teske A."/>
            <person name="Wegener G."/>
        </authorList>
    </citation>
    <scope>NUCLEOTIDE SEQUENCE</scope>
    <source>
        <strain evidence="3">MCA70</strain>
    </source>
</reference>
<gene>
    <name evidence="3" type="ORF">OD816_001380</name>
</gene>
<comment type="caution">
    <text evidence="3">The sequence shown here is derived from an EMBL/GenBank/DDBJ whole genome shotgun (WGS) entry which is preliminary data.</text>
</comment>
<feature type="coiled-coil region" evidence="1">
    <location>
        <begin position="26"/>
        <end position="60"/>
    </location>
</feature>
<evidence type="ECO:0000313" key="4">
    <source>
        <dbReference type="Proteomes" id="UP001144110"/>
    </source>
</evidence>
<name>A0AAE3P5E5_9BACT</name>
<evidence type="ECO:0000256" key="1">
    <source>
        <dbReference type="SAM" id="Coils"/>
    </source>
</evidence>
<keyword evidence="2" id="KW-0472">Membrane</keyword>